<evidence type="ECO:0000313" key="2">
    <source>
        <dbReference type="Proteomes" id="UP000183255"/>
    </source>
</evidence>
<organism evidence="1 2">
    <name type="scientific">Proteiniclasticum ruminis</name>
    <dbReference type="NCBI Taxonomy" id="398199"/>
    <lineage>
        <taxon>Bacteria</taxon>
        <taxon>Bacillati</taxon>
        <taxon>Bacillota</taxon>
        <taxon>Clostridia</taxon>
        <taxon>Eubacteriales</taxon>
        <taxon>Clostridiaceae</taxon>
        <taxon>Proteiniclasticum</taxon>
    </lineage>
</organism>
<name>A0A1G8GRT1_9CLOT</name>
<accession>A0A1G8GRT1</accession>
<evidence type="ECO:0000313" key="1">
    <source>
        <dbReference type="EMBL" id="SDH96971.1"/>
    </source>
</evidence>
<gene>
    <name evidence="1" type="ORF">SAMN05421804_101342</name>
</gene>
<dbReference type="AlphaFoldDB" id="A0A1G8GRT1"/>
<reference evidence="1 2" key="1">
    <citation type="submission" date="2016-10" db="EMBL/GenBank/DDBJ databases">
        <authorList>
            <person name="de Groot N.N."/>
        </authorList>
    </citation>
    <scope>NUCLEOTIDE SEQUENCE [LARGE SCALE GENOMIC DNA]</scope>
    <source>
        <strain evidence="1 2">CGMCC 1.5058</strain>
    </source>
</reference>
<dbReference type="Proteomes" id="UP000183255">
    <property type="component" value="Unassembled WGS sequence"/>
</dbReference>
<proteinExistence type="predicted"/>
<dbReference type="RefSeq" id="WP_031573278.1">
    <property type="nucleotide sequence ID" value="NZ_DAMANS010000029.1"/>
</dbReference>
<protein>
    <submittedName>
        <fullName evidence="1">Uncharacterized protein</fullName>
    </submittedName>
</protein>
<dbReference type="EMBL" id="FNDZ01000001">
    <property type="protein sequence ID" value="SDH96971.1"/>
    <property type="molecule type" value="Genomic_DNA"/>
</dbReference>
<sequence length="130" mass="15451">MMSVEEIKEDLDNFLKGYYKNTFIEYLDVAAKVLELRLVLGETERKYVQRFYEDNKQMFTEATSETEKDLERIDAVYLRIDNDGVFFGKSSFDLTASNSAVYYLLSRYLEEMVEILPDKMKEYEARMLLQ</sequence>